<comment type="similarity">
    <text evidence="1">Belongs to the bacterial ring-hydroxylating dioxygenase beta subunit family.</text>
</comment>
<evidence type="ECO:0000256" key="1">
    <source>
        <dbReference type="ARBA" id="ARBA00009570"/>
    </source>
</evidence>
<dbReference type="EC" id="1.14.12.-" evidence="3"/>
<name>A0A0P0RIH3_9BURK</name>
<dbReference type="KEGG" id="bcai:K788_0000477"/>
<dbReference type="CDD" id="cd00667">
    <property type="entry name" value="ring_hydroxylating_dioxygenases_beta"/>
    <property type="match status" value="1"/>
</dbReference>
<keyword evidence="3" id="KW-0223">Dioxygenase</keyword>
<dbReference type="GO" id="GO:0051213">
    <property type="term" value="F:dioxygenase activity"/>
    <property type="evidence" value="ECO:0007669"/>
    <property type="project" value="UniProtKB-KW"/>
</dbReference>
<dbReference type="EMBL" id="CP012747">
    <property type="protein sequence ID" value="ALL68479.1"/>
    <property type="molecule type" value="Genomic_DNA"/>
</dbReference>
<evidence type="ECO:0000313" key="4">
    <source>
        <dbReference type="Proteomes" id="UP000019146"/>
    </source>
</evidence>
<dbReference type="AlphaFoldDB" id="A0A0P0RIH3"/>
<dbReference type="InterPro" id="IPR000391">
    <property type="entry name" value="Rng_hydr_dOase-bsu"/>
</dbReference>
<dbReference type="InterPro" id="IPR032710">
    <property type="entry name" value="NTF2-like_dom_sf"/>
</dbReference>
<dbReference type="Proteomes" id="UP000019146">
    <property type="component" value="Chromosome 2"/>
</dbReference>
<dbReference type="PANTHER" id="PTHR41534">
    <property type="entry name" value="BLR3401 PROTEIN"/>
    <property type="match status" value="1"/>
</dbReference>
<accession>A0A0P0RIH3</accession>
<dbReference type="GO" id="GO:0019380">
    <property type="term" value="P:3-phenylpropionate catabolic process"/>
    <property type="evidence" value="ECO:0007669"/>
    <property type="project" value="TreeGrafter"/>
</dbReference>
<protein>
    <submittedName>
        <fullName evidence="3">Small subunit naph/bph dioxygenase</fullName>
        <ecNumber evidence="3">1.14.12.-</ecNumber>
    </submittedName>
</protein>
<gene>
    <name evidence="3" type="ORF">K788_0000477</name>
</gene>
<evidence type="ECO:0000256" key="2">
    <source>
        <dbReference type="ARBA" id="ARBA00023002"/>
    </source>
</evidence>
<evidence type="ECO:0000313" key="3">
    <source>
        <dbReference type="EMBL" id="ALL68479.1"/>
    </source>
</evidence>
<dbReference type="Gene3D" id="3.10.450.50">
    <property type="match status" value="1"/>
</dbReference>
<organism evidence="3 4">
    <name type="scientific">Paraburkholderia caribensis MBA4</name>
    <dbReference type="NCBI Taxonomy" id="1323664"/>
    <lineage>
        <taxon>Bacteria</taxon>
        <taxon>Pseudomonadati</taxon>
        <taxon>Pseudomonadota</taxon>
        <taxon>Betaproteobacteria</taxon>
        <taxon>Burkholderiales</taxon>
        <taxon>Burkholderiaceae</taxon>
        <taxon>Paraburkholderia</taxon>
    </lineage>
</organism>
<dbReference type="SUPFAM" id="SSF54427">
    <property type="entry name" value="NTF2-like"/>
    <property type="match status" value="1"/>
</dbReference>
<proteinExistence type="inferred from homology"/>
<keyword evidence="2 3" id="KW-0560">Oxidoreductase</keyword>
<dbReference type="PANTHER" id="PTHR41534:SF2">
    <property type="entry name" value="3-PHENYLPROPIONATE_CINNAMIC ACID DIOXYGENASE SUBUNIT BETA"/>
    <property type="match status" value="1"/>
</dbReference>
<sequence length="179" mass="20555">METSVVSFIETISLQEAVGVRSKVEQFLYREARLLDDLKLEEWLTLFTEDGLYWVPIAENAPIQSQGAIIYDPPLRREERVYHILQTDFPAQSPRSRTVHFISNVQVEGDEAQLKVSSSQIVYEMRRGDFGQKGIGDITPIVSQVDYILREVNGDLQIAEKKILLINRDTWQGNLTFIL</sequence>
<reference evidence="3 4" key="1">
    <citation type="journal article" date="2014" name="Genome Announc.">
        <title>Draft Genome Sequence of the Haloacid-Degrading Burkholderia caribensis Strain MBA4.</title>
        <authorList>
            <person name="Pan Y."/>
            <person name="Kong K.F."/>
            <person name="Tsang J.S."/>
        </authorList>
    </citation>
    <scope>NUCLEOTIDE SEQUENCE [LARGE SCALE GENOMIC DNA]</scope>
    <source>
        <strain evidence="3 4">MBA4</strain>
    </source>
</reference>
<dbReference type="Pfam" id="PF00866">
    <property type="entry name" value="Ring_hydroxyl_B"/>
    <property type="match status" value="1"/>
</dbReference>